<sequence length="413" mass="47640">MTSRERIMASVAHKQPDRVPLDLGATPSSGISAIAYNRLKKHLGMTGGHTRVYDVVQQVVYPEQEILDRFGIDAIDIGRVFNTEDSDWYDISLSDGSAAQYPVWFKPAKQENGDYLVFDKEGTQIARMPVGATFFDQTCFPYLEGYPETYENLDWAMGKVLWSALVHSPWDHSGEKDFYQQLRERTLKLRESTDRALVITCGCNLFEWGTFLRRMDNFLMDIYSEPEEVDRLIDQLMERHLATLEKVCESVGDIVDILRFGDDLGMDTGMFMSREKYQEHFKKHHTKLNEYVHKHSKMKTFLHSCGSIYPIIPDLIEAGYDILNPVQTSAREMDPEVLKREFGRDITFWGGGCNTRTVLNRSTPQEVYDYTRRMIDIFMKDGGFVFNQEHNIMPDVPPENILAMYKAVADVKL</sequence>
<accession>A0A9D0ZTV9</accession>
<proteinExistence type="predicted"/>
<reference evidence="2" key="2">
    <citation type="journal article" date="2021" name="PeerJ">
        <title>Extensive microbial diversity within the chicken gut microbiome revealed by metagenomics and culture.</title>
        <authorList>
            <person name="Gilroy R."/>
            <person name="Ravi A."/>
            <person name="Getino M."/>
            <person name="Pursley I."/>
            <person name="Horton D.L."/>
            <person name="Alikhan N.F."/>
            <person name="Baker D."/>
            <person name="Gharbi K."/>
            <person name="Hall N."/>
            <person name="Watson M."/>
            <person name="Adriaenssens E.M."/>
            <person name="Foster-Nyarko E."/>
            <person name="Jarju S."/>
            <person name="Secka A."/>
            <person name="Antonio M."/>
            <person name="Oren A."/>
            <person name="Chaudhuri R.R."/>
            <person name="La Ragione R."/>
            <person name="Hildebrand F."/>
            <person name="Pallen M.J."/>
        </authorList>
    </citation>
    <scope>NUCLEOTIDE SEQUENCE</scope>
    <source>
        <strain evidence="2">ChiSjej3B21-11622</strain>
    </source>
</reference>
<dbReference type="Gene3D" id="3.20.20.210">
    <property type="match status" value="1"/>
</dbReference>
<feature type="domain" description="Uroporphyrinogen decarboxylase (URO-D)" evidence="1">
    <location>
        <begin position="213"/>
        <end position="409"/>
    </location>
</feature>
<dbReference type="InterPro" id="IPR000257">
    <property type="entry name" value="Uroporphyrinogen_deCOase"/>
</dbReference>
<dbReference type="PANTHER" id="PTHR47099">
    <property type="entry name" value="METHYLCOBAMIDE:COM METHYLTRANSFERASE MTBA"/>
    <property type="match status" value="1"/>
</dbReference>
<gene>
    <name evidence="2" type="ORF">IAB26_03785</name>
</gene>
<keyword evidence="2" id="KW-0808">Transferase</keyword>
<dbReference type="GO" id="GO:0004853">
    <property type="term" value="F:uroporphyrinogen decarboxylase activity"/>
    <property type="evidence" value="ECO:0007669"/>
    <property type="project" value="InterPro"/>
</dbReference>
<dbReference type="GO" id="GO:0006779">
    <property type="term" value="P:porphyrin-containing compound biosynthetic process"/>
    <property type="evidence" value="ECO:0007669"/>
    <property type="project" value="InterPro"/>
</dbReference>
<dbReference type="GO" id="GO:0032259">
    <property type="term" value="P:methylation"/>
    <property type="evidence" value="ECO:0007669"/>
    <property type="project" value="UniProtKB-KW"/>
</dbReference>
<dbReference type="GO" id="GO:0008168">
    <property type="term" value="F:methyltransferase activity"/>
    <property type="evidence" value="ECO:0007669"/>
    <property type="project" value="UniProtKB-KW"/>
</dbReference>
<dbReference type="EMBL" id="DVFT01000052">
    <property type="protein sequence ID" value="HIQ95664.1"/>
    <property type="molecule type" value="Genomic_DNA"/>
</dbReference>
<evidence type="ECO:0000313" key="2">
    <source>
        <dbReference type="EMBL" id="HIQ95664.1"/>
    </source>
</evidence>
<evidence type="ECO:0000259" key="1">
    <source>
        <dbReference type="Pfam" id="PF01208"/>
    </source>
</evidence>
<dbReference type="PANTHER" id="PTHR47099:SF1">
    <property type="entry name" value="METHYLCOBAMIDE:COM METHYLTRANSFERASE MTBA"/>
    <property type="match status" value="1"/>
</dbReference>
<protein>
    <submittedName>
        <fullName evidence="2">Methyltransferase</fullName>
    </submittedName>
</protein>
<comment type="caution">
    <text evidence="2">The sequence shown here is derived from an EMBL/GenBank/DDBJ whole genome shotgun (WGS) entry which is preliminary data.</text>
</comment>
<dbReference type="Pfam" id="PF01208">
    <property type="entry name" value="URO-D"/>
    <property type="match status" value="1"/>
</dbReference>
<dbReference type="InterPro" id="IPR052024">
    <property type="entry name" value="Methanogen_methyltrans"/>
</dbReference>
<reference evidence="2" key="1">
    <citation type="submission" date="2020-10" db="EMBL/GenBank/DDBJ databases">
        <authorList>
            <person name="Gilroy R."/>
        </authorList>
    </citation>
    <scope>NUCLEOTIDE SEQUENCE</scope>
    <source>
        <strain evidence="2">ChiSjej3B21-11622</strain>
    </source>
</reference>
<dbReference type="AlphaFoldDB" id="A0A9D0ZTV9"/>
<name>A0A9D0ZTV9_9FIRM</name>
<keyword evidence="2" id="KW-0489">Methyltransferase</keyword>
<dbReference type="Proteomes" id="UP000886886">
    <property type="component" value="Unassembled WGS sequence"/>
</dbReference>
<dbReference type="InterPro" id="IPR038071">
    <property type="entry name" value="UROD/MetE-like_sf"/>
</dbReference>
<evidence type="ECO:0000313" key="3">
    <source>
        <dbReference type="Proteomes" id="UP000886886"/>
    </source>
</evidence>
<dbReference type="SUPFAM" id="SSF51726">
    <property type="entry name" value="UROD/MetE-like"/>
    <property type="match status" value="1"/>
</dbReference>
<organism evidence="2 3">
    <name type="scientific">Candidatus Limivivens merdigallinarum</name>
    <dbReference type="NCBI Taxonomy" id="2840859"/>
    <lineage>
        <taxon>Bacteria</taxon>
        <taxon>Bacillati</taxon>
        <taxon>Bacillota</taxon>
        <taxon>Clostridia</taxon>
        <taxon>Lachnospirales</taxon>
        <taxon>Lachnospiraceae</taxon>
        <taxon>Lachnospiraceae incertae sedis</taxon>
        <taxon>Candidatus Limivivens</taxon>
    </lineage>
</organism>